<dbReference type="SUPFAM" id="SSF55347">
    <property type="entry name" value="Glyceraldehyde-3-phosphate dehydrogenase-like, C-terminal domain"/>
    <property type="match status" value="1"/>
</dbReference>
<dbReference type="InterPro" id="IPR055170">
    <property type="entry name" value="GFO_IDH_MocA-like_dom"/>
</dbReference>
<dbReference type="STRING" id="314230.DSM3645_18616"/>
<dbReference type="PANTHER" id="PTHR43249">
    <property type="entry name" value="UDP-N-ACETYL-2-AMINO-2-DEOXY-D-GLUCURONATE OXIDASE"/>
    <property type="match status" value="1"/>
</dbReference>
<dbReference type="HOGENOM" id="CLU_023194_1_2_0"/>
<reference evidence="3 4" key="1">
    <citation type="submission" date="2006-02" db="EMBL/GenBank/DDBJ databases">
        <authorList>
            <person name="Amann R."/>
            <person name="Ferriera S."/>
            <person name="Johnson J."/>
            <person name="Kravitz S."/>
            <person name="Halpern A."/>
            <person name="Remington K."/>
            <person name="Beeson K."/>
            <person name="Tran B."/>
            <person name="Rogers Y.-H."/>
            <person name="Friedman R."/>
            <person name="Venter J.C."/>
        </authorList>
    </citation>
    <scope>NUCLEOTIDE SEQUENCE [LARGE SCALE GENOMIC DNA]</scope>
    <source>
        <strain evidence="3 4">DSM 3645</strain>
    </source>
</reference>
<dbReference type="InterPro" id="IPR052515">
    <property type="entry name" value="Gfo/Idh/MocA_Oxidoreductase"/>
</dbReference>
<dbReference type="GO" id="GO:0000166">
    <property type="term" value="F:nucleotide binding"/>
    <property type="evidence" value="ECO:0007669"/>
    <property type="project" value="InterPro"/>
</dbReference>
<dbReference type="InterPro" id="IPR000683">
    <property type="entry name" value="Gfo/Idh/MocA-like_OxRdtase_N"/>
</dbReference>
<dbReference type="PANTHER" id="PTHR43249:SF1">
    <property type="entry name" value="D-GLUCOSIDE 3-DEHYDROGENASE"/>
    <property type="match status" value="1"/>
</dbReference>
<evidence type="ECO:0000259" key="2">
    <source>
        <dbReference type="Pfam" id="PF22725"/>
    </source>
</evidence>
<gene>
    <name evidence="3" type="ORF">DSM3645_18616</name>
</gene>
<dbReference type="RefSeq" id="WP_002651695.1">
    <property type="nucleotide sequence ID" value="NZ_CH672376.1"/>
</dbReference>
<dbReference type="Pfam" id="PF01408">
    <property type="entry name" value="GFO_IDH_MocA"/>
    <property type="match status" value="1"/>
</dbReference>
<proteinExistence type="predicted"/>
<dbReference type="eggNOG" id="COG0673">
    <property type="taxonomic scope" value="Bacteria"/>
</dbReference>
<dbReference type="Pfam" id="PF22725">
    <property type="entry name" value="GFO_IDH_MocA_C3"/>
    <property type="match status" value="1"/>
</dbReference>
<evidence type="ECO:0000313" key="3">
    <source>
        <dbReference type="EMBL" id="EAQ78062.1"/>
    </source>
</evidence>
<dbReference type="Proteomes" id="UP000004358">
    <property type="component" value="Unassembled WGS sequence"/>
</dbReference>
<dbReference type="Gene3D" id="3.40.50.720">
    <property type="entry name" value="NAD(P)-binding Rossmann-like Domain"/>
    <property type="match status" value="1"/>
</dbReference>
<organism evidence="3 4">
    <name type="scientific">Blastopirellula marina DSM 3645</name>
    <dbReference type="NCBI Taxonomy" id="314230"/>
    <lineage>
        <taxon>Bacteria</taxon>
        <taxon>Pseudomonadati</taxon>
        <taxon>Planctomycetota</taxon>
        <taxon>Planctomycetia</taxon>
        <taxon>Pirellulales</taxon>
        <taxon>Pirellulaceae</taxon>
        <taxon>Blastopirellula</taxon>
    </lineage>
</organism>
<feature type="domain" description="GFO/IDH/MocA-like oxidoreductase" evidence="2">
    <location>
        <begin position="134"/>
        <end position="255"/>
    </location>
</feature>
<dbReference type="Gene3D" id="3.30.360.10">
    <property type="entry name" value="Dihydrodipicolinate Reductase, domain 2"/>
    <property type="match status" value="1"/>
</dbReference>
<dbReference type="OrthoDB" id="9815825at2"/>
<accession>A3ZZJ3</accession>
<feature type="domain" description="Gfo/Idh/MocA-like oxidoreductase N-terminal" evidence="1">
    <location>
        <begin position="8"/>
        <end position="124"/>
    </location>
</feature>
<name>A3ZZJ3_9BACT</name>
<evidence type="ECO:0000259" key="1">
    <source>
        <dbReference type="Pfam" id="PF01408"/>
    </source>
</evidence>
<dbReference type="AlphaFoldDB" id="A3ZZJ3"/>
<protein>
    <submittedName>
        <fullName evidence="3">Dehydrogenase, putative</fullName>
    </submittedName>
</protein>
<evidence type="ECO:0000313" key="4">
    <source>
        <dbReference type="Proteomes" id="UP000004358"/>
    </source>
</evidence>
<dbReference type="SUPFAM" id="SSF51735">
    <property type="entry name" value="NAD(P)-binding Rossmann-fold domains"/>
    <property type="match status" value="1"/>
</dbReference>
<sequence length="336" mass="36983">MPQPSHHLLIVGVGSIGLRHLRCFLASERTAISFVEPRKEVCDSILADYPTACGYASLEEALEQGEFDGAVIATPAPMHVPQALQLLEHGLHLLIEKPLSLDLASAAALTTAAERLKSVIGVAYVYRANPLLSQMRDALLSGAYGKPLELIAYGGQNFPTYRPAYRDTYYRDHASGGGAIQDALTHVFNAAEWLIGDMQKIVVDAEHLVLDGVDVEDTVHALARHANGVMANYTLNQHQAANEMTFTIVCERGVLRWESHLHRWRIASEPDAPWKDIQHEPLQRDELFLRQANSFLDAMEGKSPPLCSLADGVSTLRANVAAFDSWRSGVWRSTTP</sequence>
<dbReference type="EMBL" id="AANZ01000024">
    <property type="protein sequence ID" value="EAQ78062.1"/>
    <property type="molecule type" value="Genomic_DNA"/>
</dbReference>
<comment type="caution">
    <text evidence="3">The sequence shown here is derived from an EMBL/GenBank/DDBJ whole genome shotgun (WGS) entry which is preliminary data.</text>
</comment>
<dbReference type="InterPro" id="IPR036291">
    <property type="entry name" value="NAD(P)-bd_dom_sf"/>
</dbReference>